<comment type="caution">
    <text evidence="1">The sequence shown here is derived from an EMBL/GenBank/DDBJ whole genome shotgun (WGS) entry which is preliminary data.</text>
</comment>
<proteinExistence type="predicted"/>
<name>A0A0F9GB76_9ZZZZ</name>
<sequence length="69" mass="8326">MGKRRRNERQILAGALGIPKVHYCRDHNEKVKAFRLWPSKNMRFQCKEGCDLNKNETVLKQEEVKKRKW</sequence>
<accession>A0A0F9GB76</accession>
<reference evidence="1" key="1">
    <citation type="journal article" date="2015" name="Nature">
        <title>Complex archaea that bridge the gap between prokaryotes and eukaryotes.</title>
        <authorList>
            <person name="Spang A."/>
            <person name="Saw J.H."/>
            <person name="Jorgensen S.L."/>
            <person name="Zaremba-Niedzwiedzka K."/>
            <person name="Martijn J."/>
            <person name="Lind A.E."/>
            <person name="van Eijk R."/>
            <person name="Schleper C."/>
            <person name="Guy L."/>
            <person name="Ettema T.J."/>
        </authorList>
    </citation>
    <scope>NUCLEOTIDE SEQUENCE</scope>
</reference>
<dbReference type="EMBL" id="LAZR01029156">
    <property type="protein sequence ID" value="KKL60407.1"/>
    <property type="molecule type" value="Genomic_DNA"/>
</dbReference>
<evidence type="ECO:0000313" key="1">
    <source>
        <dbReference type="EMBL" id="KKL60407.1"/>
    </source>
</evidence>
<gene>
    <name evidence="1" type="ORF">LCGC14_2205620</name>
</gene>
<protein>
    <submittedName>
        <fullName evidence="1">Uncharacterized protein</fullName>
    </submittedName>
</protein>
<organism evidence="1">
    <name type="scientific">marine sediment metagenome</name>
    <dbReference type="NCBI Taxonomy" id="412755"/>
    <lineage>
        <taxon>unclassified sequences</taxon>
        <taxon>metagenomes</taxon>
        <taxon>ecological metagenomes</taxon>
    </lineage>
</organism>
<dbReference type="AlphaFoldDB" id="A0A0F9GB76"/>